<dbReference type="PANTHER" id="PTHR43353:SF5">
    <property type="entry name" value="SUCCINATE-SEMIALDEHYDE DEHYDROGENASE, MITOCHONDRIAL"/>
    <property type="match status" value="1"/>
</dbReference>
<gene>
    <name evidence="6" type="ORF">SAMN04488118_11151</name>
</gene>
<dbReference type="Proteomes" id="UP000198767">
    <property type="component" value="Unassembled WGS sequence"/>
</dbReference>
<name>A0A1G5RCD2_9RHOB</name>
<dbReference type="FunFam" id="3.40.605.10:FF:000063">
    <property type="entry name" value="Succinate-semialdehyde dehydrogenase, mitochondrial"/>
    <property type="match status" value="1"/>
</dbReference>
<dbReference type="Pfam" id="PF00171">
    <property type="entry name" value="Aldedh"/>
    <property type="match status" value="1"/>
</dbReference>
<reference evidence="6 7" key="1">
    <citation type="submission" date="2016-10" db="EMBL/GenBank/DDBJ databases">
        <authorList>
            <person name="de Groot N.N."/>
        </authorList>
    </citation>
    <scope>NUCLEOTIDE SEQUENCE [LARGE SCALE GENOMIC DNA]</scope>
    <source>
        <strain evidence="6 7">U95</strain>
    </source>
</reference>
<evidence type="ECO:0000313" key="7">
    <source>
        <dbReference type="Proteomes" id="UP000198767"/>
    </source>
</evidence>
<sequence>MKDLDVTRFTKKMYIAGELTEGETEVEVINPATDLPVATVPAAGIGDADRALQAAKDAFPAWSKTSIAERQGWMHKLRDAVIANEEHLRDCIHYELGKPWGATEEDFNSLKDSLAFYAEEIARVSDTALPDRAGTHDHRLVHEPVGVALAYLAWNFPLLNLAFKIGPAMAAGCPIIIRPSEKTPISAYAVGELCHQIGLPAGVVQILTSATTDVADHMTASDIPALVTLIGSTATGRHIMKTGATTIKSYSMELGGNAPALVFPDADLDLAISTLCGVKFAHAGQICVSPNRVFVHRDIYEDFKARAVAFANDTAIGWDKNAAIHTGPVVDEGARGRMLGLIADATEKGAELLAGGNRPEHLPTGSFLAPTVLTGITPQMGLYQQENFGPIISIIPFDKDTDLAAMANDCDDGGLTAYVFTSDLARAEHWAQILRYGEIQINGVKYDIDLPHGGIGQSGIGHDCSTLALDDYLIVKRVTRALGVS</sequence>
<dbReference type="SUPFAM" id="SSF53720">
    <property type="entry name" value="ALDH-like"/>
    <property type="match status" value="1"/>
</dbReference>
<evidence type="ECO:0000256" key="4">
    <source>
        <dbReference type="RuleBase" id="RU003345"/>
    </source>
</evidence>
<dbReference type="PANTHER" id="PTHR43353">
    <property type="entry name" value="SUCCINATE-SEMIALDEHYDE DEHYDROGENASE, MITOCHONDRIAL"/>
    <property type="match status" value="1"/>
</dbReference>
<dbReference type="InterPro" id="IPR029510">
    <property type="entry name" value="Ald_DH_CS_GLU"/>
</dbReference>
<feature type="domain" description="Aldehyde dehydrogenase" evidence="5">
    <location>
        <begin position="24"/>
        <end position="478"/>
    </location>
</feature>
<comment type="similarity">
    <text evidence="1 4">Belongs to the aldehyde dehydrogenase family.</text>
</comment>
<organism evidence="6 7">
    <name type="scientific">Epibacterium ulvae</name>
    <dbReference type="NCBI Taxonomy" id="1156985"/>
    <lineage>
        <taxon>Bacteria</taxon>
        <taxon>Pseudomonadati</taxon>
        <taxon>Pseudomonadota</taxon>
        <taxon>Alphaproteobacteria</taxon>
        <taxon>Rhodobacterales</taxon>
        <taxon>Roseobacteraceae</taxon>
        <taxon>Epibacterium</taxon>
    </lineage>
</organism>
<dbReference type="STRING" id="1156985.SAMN04488118_11151"/>
<proteinExistence type="inferred from homology"/>
<dbReference type="InterPro" id="IPR016162">
    <property type="entry name" value="Ald_DH_N"/>
</dbReference>
<evidence type="ECO:0000259" key="5">
    <source>
        <dbReference type="Pfam" id="PF00171"/>
    </source>
</evidence>
<dbReference type="InterPro" id="IPR050740">
    <property type="entry name" value="Aldehyde_DH_Superfamily"/>
</dbReference>
<dbReference type="InterPro" id="IPR016163">
    <property type="entry name" value="Ald_DH_C"/>
</dbReference>
<keyword evidence="2 4" id="KW-0560">Oxidoreductase</keyword>
<dbReference type="RefSeq" id="WP_198512016.1">
    <property type="nucleotide sequence ID" value="NZ_FMWG01000011.1"/>
</dbReference>
<dbReference type="EMBL" id="FMWG01000011">
    <property type="protein sequence ID" value="SCZ70929.1"/>
    <property type="molecule type" value="Genomic_DNA"/>
</dbReference>
<dbReference type="GO" id="GO:0009450">
    <property type="term" value="P:gamma-aminobutyric acid catabolic process"/>
    <property type="evidence" value="ECO:0007669"/>
    <property type="project" value="TreeGrafter"/>
</dbReference>
<keyword evidence="7" id="KW-1185">Reference proteome</keyword>
<dbReference type="AlphaFoldDB" id="A0A1G5RCD2"/>
<evidence type="ECO:0000313" key="6">
    <source>
        <dbReference type="EMBL" id="SCZ70929.1"/>
    </source>
</evidence>
<dbReference type="PROSITE" id="PS00687">
    <property type="entry name" value="ALDEHYDE_DEHYDR_GLU"/>
    <property type="match status" value="1"/>
</dbReference>
<dbReference type="Gene3D" id="3.40.605.10">
    <property type="entry name" value="Aldehyde Dehydrogenase, Chain A, domain 1"/>
    <property type="match status" value="1"/>
</dbReference>
<dbReference type="Gene3D" id="3.40.309.10">
    <property type="entry name" value="Aldehyde Dehydrogenase, Chain A, domain 2"/>
    <property type="match status" value="1"/>
</dbReference>
<dbReference type="InterPro" id="IPR016161">
    <property type="entry name" value="Ald_DH/histidinol_DH"/>
</dbReference>
<dbReference type="InterPro" id="IPR015590">
    <property type="entry name" value="Aldehyde_DH_dom"/>
</dbReference>
<protein>
    <submittedName>
        <fullName evidence="6">Succinate-semialdehyde dehydrogenase / glutarate-semialdehyde dehydrogenase</fullName>
    </submittedName>
</protein>
<evidence type="ECO:0000256" key="3">
    <source>
        <dbReference type="PROSITE-ProRule" id="PRU10007"/>
    </source>
</evidence>
<accession>A0A1G5RCD2</accession>
<feature type="active site" evidence="3">
    <location>
        <position position="253"/>
    </location>
</feature>
<evidence type="ECO:0000256" key="2">
    <source>
        <dbReference type="ARBA" id="ARBA00023002"/>
    </source>
</evidence>
<evidence type="ECO:0000256" key="1">
    <source>
        <dbReference type="ARBA" id="ARBA00009986"/>
    </source>
</evidence>
<dbReference type="GO" id="GO:0004777">
    <property type="term" value="F:succinate-semialdehyde dehydrogenase (NAD+) activity"/>
    <property type="evidence" value="ECO:0007669"/>
    <property type="project" value="TreeGrafter"/>
</dbReference>